<proteinExistence type="predicted"/>
<dbReference type="AlphaFoldDB" id="A0A1I8A7W5"/>
<dbReference type="PROSITE" id="PS50114">
    <property type="entry name" value="GATA_ZN_FINGER_2"/>
    <property type="match status" value="1"/>
</dbReference>
<keyword evidence="4" id="KW-0479">Metal-binding</keyword>
<sequence length="280" mass="31519">MDERKCLPVKARCKLCSVKLKPKNGEKKICQACYTQKVYSSFPHLAWEDMWEVHTERKQETWPTECSNCYDALTTVPRKNKKGEEVCDRCGFYELRFARPRPTVADGYFGTDVLSSPPCALCETLTTQSWIVDSGKRTVCSPCFIKNNLSLIGEKEIWGMNLSDSKKRLKLDSQLVKPNKAKDSTAPKIPSTSPEQKSEDSNPEKTDAPKSDDLKSRPIIKVDTLNPAPASSLKIPPALIEGEEDEESDSFELVDKEDEPMQEEMNQGLAGTIASWLPFF</sequence>
<evidence type="ECO:0000259" key="6">
    <source>
        <dbReference type="PROSITE" id="PS50114"/>
    </source>
</evidence>
<keyword evidence="3" id="KW-0539">Nucleus</keyword>
<feature type="region of interest" description="Disordered" evidence="5">
    <location>
        <begin position="173"/>
        <end position="271"/>
    </location>
</feature>
<feature type="compositionally biased region" description="Acidic residues" evidence="5">
    <location>
        <begin position="241"/>
        <end position="262"/>
    </location>
</feature>
<dbReference type="InterPro" id="IPR013088">
    <property type="entry name" value="Znf_NHR/GATA"/>
</dbReference>
<dbReference type="GO" id="GO:0006355">
    <property type="term" value="P:regulation of DNA-templated transcription"/>
    <property type="evidence" value="ECO:0007669"/>
    <property type="project" value="InterPro"/>
</dbReference>
<keyword evidence="4" id="KW-0863">Zinc-finger</keyword>
<evidence type="ECO:0000313" key="8">
    <source>
        <dbReference type="WBParaSite" id="L893_g33572.t1"/>
    </source>
</evidence>
<dbReference type="GO" id="GO:0008270">
    <property type="term" value="F:zinc ion binding"/>
    <property type="evidence" value="ECO:0007669"/>
    <property type="project" value="UniProtKB-KW"/>
</dbReference>
<keyword evidence="1" id="KW-0805">Transcription regulation</keyword>
<evidence type="ECO:0000256" key="5">
    <source>
        <dbReference type="SAM" id="MobiDB-lite"/>
    </source>
</evidence>
<evidence type="ECO:0000256" key="3">
    <source>
        <dbReference type="ARBA" id="ARBA00023242"/>
    </source>
</evidence>
<dbReference type="GO" id="GO:0043565">
    <property type="term" value="F:sequence-specific DNA binding"/>
    <property type="evidence" value="ECO:0007669"/>
    <property type="project" value="InterPro"/>
</dbReference>
<dbReference type="InterPro" id="IPR000679">
    <property type="entry name" value="Znf_GATA"/>
</dbReference>
<dbReference type="WBParaSite" id="L893_g33572.t1">
    <property type="protein sequence ID" value="L893_g33572.t1"/>
    <property type="gene ID" value="L893_g33572"/>
</dbReference>
<feature type="domain" description="GATA-type" evidence="6">
    <location>
        <begin position="60"/>
        <end position="102"/>
    </location>
</feature>
<reference evidence="8" key="1">
    <citation type="submission" date="2016-11" db="UniProtKB">
        <authorList>
            <consortium name="WormBaseParasite"/>
        </authorList>
    </citation>
    <scope>IDENTIFICATION</scope>
</reference>
<keyword evidence="2" id="KW-0804">Transcription</keyword>
<feature type="compositionally biased region" description="Basic and acidic residues" evidence="5">
    <location>
        <begin position="196"/>
        <end position="216"/>
    </location>
</feature>
<evidence type="ECO:0000313" key="7">
    <source>
        <dbReference type="Proteomes" id="UP000095287"/>
    </source>
</evidence>
<name>A0A1I8A7W5_9BILA</name>
<dbReference type="Proteomes" id="UP000095287">
    <property type="component" value="Unplaced"/>
</dbReference>
<dbReference type="SUPFAM" id="SSF57716">
    <property type="entry name" value="Glucocorticoid receptor-like (DNA-binding domain)"/>
    <property type="match status" value="1"/>
</dbReference>
<evidence type="ECO:0000256" key="2">
    <source>
        <dbReference type="ARBA" id="ARBA00023163"/>
    </source>
</evidence>
<keyword evidence="4" id="KW-0862">Zinc</keyword>
<keyword evidence="7" id="KW-1185">Reference proteome</keyword>
<accession>A0A1I8A7W5</accession>
<protein>
    <submittedName>
        <fullName evidence="8">GATA-type domain-containing protein</fullName>
    </submittedName>
</protein>
<dbReference type="Gene3D" id="3.30.50.10">
    <property type="entry name" value="Erythroid Transcription Factor GATA-1, subunit A"/>
    <property type="match status" value="1"/>
</dbReference>
<evidence type="ECO:0000256" key="4">
    <source>
        <dbReference type="PROSITE-ProRule" id="PRU00094"/>
    </source>
</evidence>
<evidence type="ECO:0000256" key="1">
    <source>
        <dbReference type="ARBA" id="ARBA00023015"/>
    </source>
</evidence>
<organism evidence="7 8">
    <name type="scientific">Steinernema glaseri</name>
    <dbReference type="NCBI Taxonomy" id="37863"/>
    <lineage>
        <taxon>Eukaryota</taxon>
        <taxon>Metazoa</taxon>
        <taxon>Ecdysozoa</taxon>
        <taxon>Nematoda</taxon>
        <taxon>Chromadorea</taxon>
        <taxon>Rhabditida</taxon>
        <taxon>Tylenchina</taxon>
        <taxon>Panagrolaimomorpha</taxon>
        <taxon>Strongyloidoidea</taxon>
        <taxon>Steinernematidae</taxon>
        <taxon>Steinernema</taxon>
    </lineage>
</organism>